<evidence type="ECO:0000256" key="5">
    <source>
        <dbReference type="SAM" id="MobiDB-lite"/>
    </source>
</evidence>
<feature type="compositionally biased region" description="Polar residues" evidence="5">
    <location>
        <begin position="116"/>
        <end position="133"/>
    </location>
</feature>
<feature type="region of interest" description="Disordered" evidence="5">
    <location>
        <begin position="114"/>
        <end position="133"/>
    </location>
</feature>
<evidence type="ECO:0000313" key="7">
    <source>
        <dbReference type="EMBL" id="KAJ8303667.1"/>
    </source>
</evidence>
<feature type="domain" description="Ubiquitin-like protease family profile" evidence="6">
    <location>
        <begin position="271"/>
        <end position="426"/>
    </location>
</feature>
<dbReference type="InterPro" id="IPR038765">
    <property type="entry name" value="Papain-like_cys_pep_sf"/>
</dbReference>
<sequence length="489" mass="54966">MLSCKENDPNPEDIENLVKERLETMNKKDDCKKRAEKGRPFTNFNVNDAVLVFNSKKASTKSKGNLTPNYEGPYTLVNLEGKSATIKNESGVVLKKKVNVDRLKHFKPHIALDNHLPQSASKTDSQSTNDQGTTAQQFIDKISSDGSLKLLMDFVGSIKVTRANNMFSLARLVAECPVESLIAEVSDENEAQMDAFATHIIPHLRFLDIDLTAKTTLAIVISCVCVRAVNLFQPVMVIAETLKLTPKHLTKDISTSSLTLGATDRLYVCGETLEPQDLNTLDQGQWLSDKVINSFLRVLQRANGQIFVLPSYTAVLWNVGSLNHWLFKNVQFKKYRQILMPININNNHWVLLVANINNRTVAILDSLDGQSGDKFLQLWREFMHIRDSAEEVKEEFGPWKTEAVKCNKQTDGNSCGIFTLMNAECIASQVPPFVMRQVHCESYRIYVKQRLLQCGTAKQEDVCDMPSCSTTLHKKQVCATCTHNDIHVC</sequence>
<protein>
    <recommendedName>
        <fullName evidence="6">Ubiquitin-like protease family profile domain-containing protein</fullName>
    </recommendedName>
</protein>
<evidence type="ECO:0000256" key="2">
    <source>
        <dbReference type="ARBA" id="ARBA00022670"/>
    </source>
</evidence>
<dbReference type="Proteomes" id="UP001217089">
    <property type="component" value="Unassembled WGS sequence"/>
</dbReference>
<proteinExistence type="inferred from homology"/>
<dbReference type="PROSITE" id="PS50600">
    <property type="entry name" value="ULP_PROTEASE"/>
    <property type="match status" value="1"/>
</dbReference>
<dbReference type="Pfam" id="PF02902">
    <property type="entry name" value="Peptidase_C48"/>
    <property type="match status" value="1"/>
</dbReference>
<keyword evidence="2" id="KW-0645">Protease</keyword>
<evidence type="ECO:0000256" key="3">
    <source>
        <dbReference type="ARBA" id="ARBA00022801"/>
    </source>
</evidence>
<dbReference type="SUPFAM" id="SSF54001">
    <property type="entry name" value="Cysteine proteinases"/>
    <property type="match status" value="1"/>
</dbReference>
<dbReference type="Gene3D" id="3.40.395.10">
    <property type="entry name" value="Adenoviral Proteinase, Chain A"/>
    <property type="match status" value="1"/>
</dbReference>
<evidence type="ECO:0000259" key="6">
    <source>
        <dbReference type="PROSITE" id="PS50600"/>
    </source>
</evidence>
<evidence type="ECO:0000313" key="8">
    <source>
        <dbReference type="Proteomes" id="UP001217089"/>
    </source>
</evidence>
<accession>A0ABQ9EED5</accession>
<name>A0ABQ9EED5_TEGGR</name>
<dbReference type="PANTHER" id="PTHR12606">
    <property type="entry name" value="SENTRIN/SUMO-SPECIFIC PROTEASE"/>
    <property type="match status" value="1"/>
</dbReference>
<evidence type="ECO:0000256" key="4">
    <source>
        <dbReference type="ARBA" id="ARBA00022807"/>
    </source>
</evidence>
<evidence type="ECO:0000256" key="1">
    <source>
        <dbReference type="ARBA" id="ARBA00005234"/>
    </source>
</evidence>
<gene>
    <name evidence="7" type="ORF">KUTeg_018777</name>
</gene>
<dbReference type="EMBL" id="JARBDR010000915">
    <property type="protein sequence ID" value="KAJ8303667.1"/>
    <property type="molecule type" value="Genomic_DNA"/>
</dbReference>
<dbReference type="InterPro" id="IPR003653">
    <property type="entry name" value="Peptidase_C48_C"/>
</dbReference>
<keyword evidence="4" id="KW-0788">Thiol protease</keyword>
<dbReference type="PANTHER" id="PTHR12606:SF141">
    <property type="entry name" value="GH15225P-RELATED"/>
    <property type="match status" value="1"/>
</dbReference>
<organism evidence="7 8">
    <name type="scientific">Tegillarca granosa</name>
    <name type="common">Malaysian cockle</name>
    <name type="synonym">Anadara granosa</name>
    <dbReference type="NCBI Taxonomy" id="220873"/>
    <lineage>
        <taxon>Eukaryota</taxon>
        <taxon>Metazoa</taxon>
        <taxon>Spiralia</taxon>
        <taxon>Lophotrochozoa</taxon>
        <taxon>Mollusca</taxon>
        <taxon>Bivalvia</taxon>
        <taxon>Autobranchia</taxon>
        <taxon>Pteriomorphia</taxon>
        <taxon>Arcoida</taxon>
        <taxon>Arcoidea</taxon>
        <taxon>Arcidae</taxon>
        <taxon>Tegillarca</taxon>
    </lineage>
</organism>
<keyword evidence="3" id="KW-0378">Hydrolase</keyword>
<keyword evidence="8" id="KW-1185">Reference proteome</keyword>
<comment type="similarity">
    <text evidence="1">Belongs to the peptidase C48 family.</text>
</comment>
<comment type="caution">
    <text evidence="7">The sequence shown here is derived from an EMBL/GenBank/DDBJ whole genome shotgun (WGS) entry which is preliminary data.</text>
</comment>
<reference evidence="7 8" key="1">
    <citation type="submission" date="2022-12" db="EMBL/GenBank/DDBJ databases">
        <title>Chromosome-level genome of Tegillarca granosa.</title>
        <authorList>
            <person name="Kim J."/>
        </authorList>
    </citation>
    <scope>NUCLEOTIDE SEQUENCE [LARGE SCALE GENOMIC DNA]</scope>
    <source>
        <strain evidence="7">Teg-2019</strain>
        <tissue evidence="7">Adductor muscle</tissue>
    </source>
</reference>